<feature type="compositionally biased region" description="Polar residues" evidence="1">
    <location>
        <begin position="39"/>
        <end position="48"/>
    </location>
</feature>
<gene>
    <name evidence="2" type="ORF">J0S82_016623</name>
</gene>
<accession>A0A8J6AML6</accession>
<feature type="region of interest" description="Disordered" evidence="1">
    <location>
        <begin position="1"/>
        <end position="93"/>
    </location>
</feature>
<protein>
    <submittedName>
        <fullName evidence="2">Uncharacterized protein</fullName>
    </submittedName>
</protein>
<reference evidence="2" key="1">
    <citation type="journal article" date="2021" name="Evol. Appl.">
        <title>The genome of the Pyrenean desman and the effects of bottlenecks and inbreeding on the genomic landscape of an endangered species.</title>
        <authorList>
            <person name="Escoda L."/>
            <person name="Castresana J."/>
        </authorList>
    </citation>
    <scope>NUCLEOTIDE SEQUENCE</scope>
    <source>
        <strain evidence="2">IBE-C5619</strain>
    </source>
</reference>
<dbReference type="AlphaFoldDB" id="A0A8J6AML6"/>
<keyword evidence="3" id="KW-1185">Reference proteome</keyword>
<dbReference type="EMBL" id="JAGFMF010011401">
    <property type="protein sequence ID" value="KAG8523773.1"/>
    <property type="molecule type" value="Genomic_DNA"/>
</dbReference>
<organism evidence="2 3">
    <name type="scientific">Galemys pyrenaicus</name>
    <name type="common">Iberian desman</name>
    <name type="synonym">Pyrenean desman</name>
    <dbReference type="NCBI Taxonomy" id="202257"/>
    <lineage>
        <taxon>Eukaryota</taxon>
        <taxon>Metazoa</taxon>
        <taxon>Chordata</taxon>
        <taxon>Craniata</taxon>
        <taxon>Vertebrata</taxon>
        <taxon>Euteleostomi</taxon>
        <taxon>Mammalia</taxon>
        <taxon>Eutheria</taxon>
        <taxon>Laurasiatheria</taxon>
        <taxon>Eulipotyphla</taxon>
        <taxon>Talpidae</taxon>
        <taxon>Galemys</taxon>
    </lineage>
</organism>
<comment type="caution">
    <text evidence="2">The sequence shown here is derived from an EMBL/GenBank/DDBJ whole genome shotgun (WGS) entry which is preliminary data.</text>
</comment>
<proteinExistence type="predicted"/>
<name>A0A8J6AML6_GALPY</name>
<evidence type="ECO:0000313" key="3">
    <source>
        <dbReference type="Proteomes" id="UP000700334"/>
    </source>
</evidence>
<evidence type="ECO:0000313" key="2">
    <source>
        <dbReference type="EMBL" id="KAG8523773.1"/>
    </source>
</evidence>
<dbReference type="Proteomes" id="UP000700334">
    <property type="component" value="Unassembled WGS sequence"/>
</dbReference>
<evidence type="ECO:0000256" key="1">
    <source>
        <dbReference type="SAM" id="MobiDB-lite"/>
    </source>
</evidence>
<sequence>MEAPAERPLASPSLPRKLDARPAADTYSPLNSPARETGSADSVPSAFSHQKRPSTASPPLPRPPLRSFRPCRGVTSRLRTAPPPGPRIDHDRHVCRYSANLDVTFPSSSSSSPSSPRHARLPSGRKCVTTYRKCFPRSLAEVVVLPGPGGCLLAWPLRRPPSTEASAGDPVTALLRLADGSPLVERLMRKHFSPAETPLLSDPPSPSRPHVSANGVIVIPRCGCWLAPEGVAAAGCCAEDTILEVMLENRSHLVSATWARRAPAVPPSS</sequence>